<dbReference type="EMBL" id="MN582056">
    <property type="protein sequence ID" value="QGH72140.1"/>
    <property type="molecule type" value="Genomic_DNA"/>
</dbReference>
<name>A0A5Q2W7B2_9VIRU</name>
<proteinExistence type="predicted"/>
<feature type="compositionally biased region" description="Polar residues" evidence="1">
    <location>
        <begin position="1"/>
        <end position="17"/>
    </location>
</feature>
<reference evidence="2 3" key="1">
    <citation type="submission" date="2019-10" db="EMBL/GenBank/DDBJ databases">
        <title>Florida's Freshwater Springs.</title>
        <authorList>
            <person name="Malki K."/>
            <person name="Breitbart M."/>
        </authorList>
    </citation>
    <scope>NUCLEOTIDE SEQUENCE [LARGE SCALE GENOMIC DNA]</scope>
    <source>
        <strain evidence="2">Cte1G3</strain>
    </source>
</reference>
<sequence>MLANMQQWPQTPFTDSNPLPEMWIETPPNTMPATGSSPSPFWIGTPLPLFLQQSPGSRDSRRLERVQNTTIGSSWSVLTEQSRLARLNERFVRPATPSPLGPMLPMRMSGKRIRPSPAPNSSWALNQSEEIMPWIGKEFGSMLQPGTSTLSPSMSEFNITGLSNKLRKITSDLECVRKRLLFIGDLPVSENPIWPGKKPE</sequence>
<accession>A0A5Q2W7B2</accession>
<dbReference type="Proteomes" id="UP000501226">
    <property type="component" value="Segment"/>
</dbReference>
<evidence type="ECO:0000256" key="1">
    <source>
        <dbReference type="SAM" id="MobiDB-lite"/>
    </source>
</evidence>
<protein>
    <submittedName>
        <fullName evidence="2">Uncharacterized protein</fullName>
    </submittedName>
</protein>
<organism evidence="2 3">
    <name type="scientific">CRESS virus sp. cte1G3</name>
    <dbReference type="NCBI Taxonomy" id="2656683"/>
    <lineage>
        <taxon>Viruses</taxon>
        <taxon>Monodnaviria</taxon>
        <taxon>Shotokuvirae</taxon>
        <taxon>Cressdnaviricota</taxon>
        <taxon>Arfiviricetes</taxon>
        <taxon>Saturnivirales</taxon>
        <taxon>Kanorauviridae</taxon>
        <taxon>Kaiwanvirus</taxon>
        <taxon>Kaiwanvirus raringis</taxon>
    </lineage>
</organism>
<evidence type="ECO:0000313" key="3">
    <source>
        <dbReference type="Proteomes" id="UP000501226"/>
    </source>
</evidence>
<keyword evidence="3" id="KW-1185">Reference proteome</keyword>
<feature type="region of interest" description="Disordered" evidence="1">
    <location>
        <begin position="1"/>
        <end position="21"/>
    </location>
</feature>
<evidence type="ECO:0000313" key="2">
    <source>
        <dbReference type="EMBL" id="QGH72140.1"/>
    </source>
</evidence>